<protein>
    <submittedName>
        <fullName evidence="1">Uncharacterized protein</fullName>
    </submittedName>
</protein>
<keyword evidence="2" id="KW-1185">Reference proteome</keyword>
<proteinExistence type="predicted"/>
<organism evidence="1 2">
    <name type="scientific">Salix koriyanagi</name>
    <dbReference type="NCBI Taxonomy" id="2511006"/>
    <lineage>
        <taxon>Eukaryota</taxon>
        <taxon>Viridiplantae</taxon>
        <taxon>Streptophyta</taxon>
        <taxon>Embryophyta</taxon>
        <taxon>Tracheophyta</taxon>
        <taxon>Spermatophyta</taxon>
        <taxon>Magnoliopsida</taxon>
        <taxon>eudicotyledons</taxon>
        <taxon>Gunneridae</taxon>
        <taxon>Pentapetalae</taxon>
        <taxon>rosids</taxon>
        <taxon>fabids</taxon>
        <taxon>Malpighiales</taxon>
        <taxon>Salicaceae</taxon>
        <taxon>Saliceae</taxon>
        <taxon>Salix</taxon>
    </lineage>
</organism>
<comment type="caution">
    <text evidence="1">The sequence shown here is derived from an EMBL/GenBank/DDBJ whole genome shotgun (WGS) entry which is preliminary data.</text>
</comment>
<dbReference type="AlphaFoldDB" id="A0A9Q0VY64"/>
<gene>
    <name evidence="1" type="ORF">OIU74_026194</name>
</gene>
<dbReference type="EMBL" id="JAPFFM010000007">
    <property type="protein sequence ID" value="KAJ6756894.1"/>
    <property type="molecule type" value="Genomic_DNA"/>
</dbReference>
<name>A0A9Q0VY64_9ROSI</name>
<reference evidence="1" key="2">
    <citation type="journal article" date="2023" name="Int. J. Mol. Sci.">
        <title>De Novo Assembly and Annotation of 11 Diverse Shrub Willow (Salix) Genomes Reveals Novel Gene Organization in Sex-Linked Regions.</title>
        <authorList>
            <person name="Hyden B."/>
            <person name="Feng K."/>
            <person name="Yates T.B."/>
            <person name="Jawdy S."/>
            <person name="Cereghino C."/>
            <person name="Smart L.B."/>
            <person name="Muchero W."/>
        </authorList>
    </citation>
    <scope>NUCLEOTIDE SEQUENCE</scope>
    <source>
        <tissue evidence="1">Shoot tip</tissue>
    </source>
</reference>
<reference evidence="1" key="1">
    <citation type="submission" date="2022-11" db="EMBL/GenBank/DDBJ databases">
        <authorList>
            <person name="Hyden B.L."/>
            <person name="Feng K."/>
            <person name="Yates T."/>
            <person name="Jawdy S."/>
            <person name="Smart L.B."/>
            <person name="Muchero W."/>
        </authorList>
    </citation>
    <scope>NUCLEOTIDE SEQUENCE</scope>
    <source>
        <tissue evidence="1">Shoot tip</tissue>
    </source>
</reference>
<evidence type="ECO:0000313" key="2">
    <source>
        <dbReference type="Proteomes" id="UP001151752"/>
    </source>
</evidence>
<dbReference type="Proteomes" id="UP001151752">
    <property type="component" value="Chromosome 13"/>
</dbReference>
<evidence type="ECO:0000313" key="1">
    <source>
        <dbReference type="EMBL" id="KAJ6756894.1"/>
    </source>
</evidence>
<sequence>MIEQALLQEEKRLLLDLKAKMDVREKASREAQLRMEAMVQAEQAQAKTHARAEILSLGPNEMMNGWGGNAQGDEKEPFEDFLNDEETENGGTVVRSEWREVGEFDLNTK</sequence>
<accession>A0A9Q0VY64</accession>